<accession>A0A9D1FIX1</accession>
<sequence>MTKQIKIRVYPDGRIESETVGIKGKSCLNYIKEVEQLTGAKTVYSEFTEEYHQQEVYNDTYNEGYQQGGY</sequence>
<dbReference type="Pfam" id="PF11211">
    <property type="entry name" value="DUF2997"/>
    <property type="match status" value="1"/>
</dbReference>
<dbReference type="InterPro" id="IPR021375">
    <property type="entry name" value="DUF2997"/>
</dbReference>
<dbReference type="EMBL" id="DVJQ01000042">
    <property type="protein sequence ID" value="HIS74307.1"/>
    <property type="molecule type" value="Genomic_DNA"/>
</dbReference>
<reference evidence="1" key="2">
    <citation type="journal article" date="2021" name="PeerJ">
        <title>Extensive microbial diversity within the chicken gut microbiome revealed by metagenomics and culture.</title>
        <authorList>
            <person name="Gilroy R."/>
            <person name="Ravi A."/>
            <person name="Getino M."/>
            <person name="Pursley I."/>
            <person name="Horton D.L."/>
            <person name="Alikhan N.F."/>
            <person name="Baker D."/>
            <person name="Gharbi K."/>
            <person name="Hall N."/>
            <person name="Watson M."/>
            <person name="Adriaenssens E.M."/>
            <person name="Foster-Nyarko E."/>
            <person name="Jarju S."/>
            <person name="Secka A."/>
            <person name="Antonio M."/>
            <person name="Oren A."/>
            <person name="Chaudhuri R.R."/>
            <person name="La Ragione R."/>
            <person name="Hildebrand F."/>
            <person name="Pallen M.J."/>
        </authorList>
    </citation>
    <scope>NUCLEOTIDE SEQUENCE</scope>
    <source>
        <strain evidence="1">CHK152-2871</strain>
    </source>
</reference>
<reference evidence="1" key="1">
    <citation type="submission" date="2020-10" db="EMBL/GenBank/DDBJ databases">
        <authorList>
            <person name="Gilroy R."/>
        </authorList>
    </citation>
    <scope>NUCLEOTIDE SEQUENCE</scope>
    <source>
        <strain evidence="1">CHK152-2871</strain>
    </source>
</reference>
<gene>
    <name evidence="1" type="ORF">IAA86_04720</name>
</gene>
<comment type="caution">
    <text evidence="1">The sequence shown here is derived from an EMBL/GenBank/DDBJ whole genome shotgun (WGS) entry which is preliminary data.</text>
</comment>
<protein>
    <submittedName>
        <fullName evidence="1">DUF2997 domain-containing protein</fullName>
    </submittedName>
</protein>
<evidence type="ECO:0000313" key="1">
    <source>
        <dbReference type="EMBL" id="HIS74307.1"/>
    </source>
</evidence>
<organism evidence="1 2">
    <name type="scientific">Candidatus Galligastranaerophilus intestinavium</name>
    <dbReference type="NCBI Taxonomy" id="2840836"/>
    <lineage>
        <taxon>Bacteria</taxon>
        <taxon>Candidatus Galligastranaerophilus</taxon>
    </lineage>
</organism>
<proteinExistence type="predicted"/>
<dbReference type="Proteomes" id="UP000886865">
    <property type="component" value="Unassembled WGS sequence"/>
</dbReference>
<dbReference type="AlphaFoldDB" id="A0A9D1FIX1"/>
<evidence type="ECO:0000313" key="2">
    <source>
        <dbReference type="Proteomes" id="UP000886865"/>
    </source>
</evidence>
<name>A0A9D1FIX1_9BACT</name>